<keyword evidence="7" id="KW-0574">Periplasm</keyword>
<evidence type="ECO:0000256" key="8">
    <source>
        <dbReference type="SAM" id="SignalP"/>
    </source>
</evidence>
<dbReference type="InterPro" id="IPR006059">
    <property type="entry name" value="SBP"/>
</dbReference>
<dbReference type="InterPro" id="IPR006061">
    <property type="entry name" value="SBP_1_CS"/>
</dbReference>
<dbReference type="InterPro" id="IPR050490">
    <property type="entry name" value="Bact_solute-bd_prot1"/>
</dbReference>
<evidence type="ECO:0000313" key="10">
    <source>
        <dbReference type="Proteomes" id="UP000720344"/>
    </source>
</evidence>
<comment type="subunit">
    <text evidence="3">The complex is composed of two ATP-binding proteins (UgpC), two transmembrane proteins (UgpA and UgpE) and a solute-binding protein (UgpB).</text>
</comment>
<dbReference type="EMBL" id="JAATWB010000001">
    <property type="protein sequence ID" value="NJA88112.1"/>
    <property type="molecule type" value="Genomic_DNA"/>
</dbReference>
<feature type="chain" id="PRO_5046442898" description="sn-glycerol-3-phosphate-binding periplasmic protein UgpB" evidence="8">
    <location>
        <begin position="24"/>
        <end position="431"/>
    </location>
</feature>
<comment type="subcellular location">
    <subcellularLocation>
        <location evidence="1">Periplasm</location>
    </subcellularLocation>
</comment>
<comment type="similarity">
    <text evidence="2">Belongs to the bacterial solute-binding protein 1 family.</text>
</comment>
<evidence type="ECO:0000256" key="7">
    <source>
        <dbReference type="ARBA" id="ARBA00022764"/>
    </source>
</evidence>
<evidence type="ECO:0000256" key="1">
    <source>
        <dbReference type="ARBA" id="ARBA00004418"/>
    </source>
</evidence>
<dbReference type="RefSeq" id="WP_167680744.1">
    <property type="nucleotide sequence ID" value="NZ_JAATWB010000001.1"/>
</dbReference>
<evidence type="ECO:0000256" key="6">
    <source>
        <dbReference type="ARBA" id="ARBA00022729"/>
    </source>
</evidence>
<dbReference type="PANTHER" id="PTHR43649:SF31">
    <property type="entry name" value="SN-GLYCEROL-3-PHOSPHATE-BINDING PERIPLASMIC PROTEIN UGPB"/>
    <property type="match status" value="1"/>
</dbReference>
<keyword evidence="6 8" id="KW-0732">Signal</keyword>
<reference evidence="10" key="1">
    <citation type="submission" date="2020-03" db="EMBL/GenBank/DDBJ databases">
        <title>Whole-genome sequence of the purple nonsulfur bacterium Rhodocyclus tenuis DSM112.</title>
        <authorList>
            <person name="Kyndt J.A."/>
            <person name="Meyer T.E."/>
        </authorList>
    </citation>
    <scope>NUCLEOTIDE SEQUENCE [LARGE SCALE GENOMIC DNA]</scope>
    <source>
        <strain evidence="10">DSM 112</strain>
    </source>
</reference>
<keyword evidence="10" id="KW-1185">Reference proteome</keyword>
<evidence type="ECO:0000313" key="9">
    <source>
        <dbReference type="EMBL" id="NJA88112.1"/>
    </source>
</evidence>
<evidence type="ECO:0000256" key="2">
    <source>
        <dbReference type="ARBA" id="ARBA00008520"/>
    </source>
</evidence>
<dbReference type="SUPFAM" id="SSF53850">
    <property type="entry name" value="Periplasmic binding protein-like II"/>
    <property type="match status" value="1"/>
</dbReference>
<dbReference type="PROSITE" id="PS01037">
    <property type="entry name" value="SBP_BACTERIAL_1"/>
    <property type="match status" value="1"/>
</dbReference>
<protein>
    <recommendedName>
        <fullName evidence="4">sn-glycerol-3-phosphate-binding periplasmic protein UgpB</fullName>
    </recommendedName>
</protein>
<dbReference type="PANTHER" id="PTHR43649">
    <property type="entry name" value="ARABINOSE-BINDING PROTEIN-RELATED"/>
    <property type="match status" value="1"/>
</dbReference>
<name>A0ABX0WEN3_9RHOO</name>
<keyword evidence="5" id="KW-0813">Transport</keyword>
<sequence>MRTTSLLSCLVLSACVAVGTAQAASKTAAKTPRPVAPAVPTEIELSHQLDEAQAERLEPVVDRFNATQKEFHLHLVRRTEGASPTLLNLATREDLSHFVANRARFKPLFEVLHDAKEPLDSARLSPELRVGVADSKGRLMALPVALSTPVLFYNKALFRKAGLYPETPPHTWWEVQQAADKLFDAGSRCPYTTSWPAWVHIDNASAWNGAEVADSRGRLAFNGLVQIKHIAMLNSWYKSRFFVYFGRRDEADQRFAEGECGMLTSGSALYATLRDKPGLEVGVSALPYYDDVRGAPQQTLADGASLWVGGGHKPAEYKGAASFVKFLMAPDVQVALTRNGGFLPMTPAARAAVSSRLLGGDVAGVDVAMRQLQGKSAQRTLRVSQIEPVRMIVEEELEAVWANRKPAKAALDDAVERGNVVLPQALRASPL</sequence>
<dbReference type="Pfam" id="PF13416">
    <property type="entry name" value="SBP_bac_8"/>
    <property type="match status" value="1"/>
</dbReference>
<dbReference type="PROSITE" id="PS51257">
    <property type="entry name" value="PROKAR_LIPOPROTEIN"/>
    <property type="match status" value="1"/>
</dbReference>
<dbReference type="Proteomes" id="UP000720344">
    <property type="component" value="Unassembled WGS sequence"/>
</dbReference>
<evidence type="ECO:0000256" key="5">
    <source>
        <dbReference type="ARBA" id="ARBA00022448"/>
    </source>
</evidence>
<proteinExistence type="inferred from homology"/>
<evidence type="ECO:0000256" key="4">
    <source>
        <dbReference type="ARBA" id="ARBA00017470"/>
    </source>
</evidence>
<feature type="signal peptide" evidence="8">
    <location>
        <begin position="1"/>
        <end position="23"/>
    </location>
</feature>
<organism evidence="9 10">
    <name type="scientific">Rhodocyclus gracilis</name>
    <dbReference type="NCBI Taxonomy" id="2929842"/>
    <lineage>
        <taxon>Bacteria</taxon>
        <taxon>Pseudomonadati</taxon>
        <taxon>Pseudomonadota</taxon>
        <taxon>Betaproteobacteria</taxon>
        <taxon>Rhodocyclales</taxon>
        <taxon>Rhodocyclaceae</taxon>
        <taxon>Rhodocyclus</taxon>
    </lineage>
</organism>
<gene>
    <name evidence="9" type="ORF">HCX48_02600</name>
</gene>
<dbReference type="Gene3D" id="3.40.190.10">
    <property type="entry name" value="Periplasmic binding protein-like II"/>
    <property type="match status" value="2"/>
</dbReference>
<evidence type="ECO:0000256" key="3">
    <source>
        <dbReference type="ARBA" id="ARBA00011557"/>
    </source>
</evidence>
<accession>A0ABX0WEN3</accession>
<comment type="caution">
    <text evidence="9">The sequence shown here is derived from an EMBL/GenBank/DDBJ whole genome shotgun (WGS) entry which is preliminary data.</text>
</comment>